<dbReference type="EMBL" id="UYRR01031101">
    <property type="protein sequence ID" value="VDK45797.1"/>
    <property type="molecule type" value="Genomic_DNA"/>
</dbReference>
<evidence type="ECO:0000313" key="3">
    <source>
        <dbReference type="Proteomes" id="UP000267096"/>
    </source>
</evidence>
<feature type="coiled-coil region" evidence="1">
    <location>
        <begin position="77"/>
        <end position="104"/>
    </location>
</feature>
<organism evidence="4">
    <name type="scientific">Anisakis simplex</name>
    <name type="common">Herring worm</name>
    <dbReference type="NCBI Taxonomy" id="6269"/>
    <lineage>
        <taxon>Eukaryota</taxon>
        <taxon>Metazoa</taxon>
        <taxon>Ecdysozoa</taxon>
        <taxon>Nematoda</taxon>
        <taxon>Chromadorea</taxon>
        <taxon>Rhabditida</taxon>
        <taxon>Spirurina</taxon>
        <taxon>Ascaridomorpha</taxon>
        <taxon>Ascaridoidea</taxon>
        <taxon>Anisakidae</taxon>
        <taxon>Anisakis</taxon>
        <taxon>Anisakis simplex complex</taxon>
    </lineage>
</organism>
<evidence type="ECO:0000256" key="1">
    <source>
        <dbReference type="SAM" id="Coils"/>
    </source>
</evidence>
<proteinExistence type="predicted"/>
<protein>
    <submittedName>
        <fullName evidence="4">Dysbindin protein homolog (inferred by orthology to a C. elegans protein)</fullName>
    </submittedName>
</protein>
<name>A0A0M3JVQ2_ANISI</name>
<keyword evidence="1" id="KW-0175">Coiled coil</keyword>
<dbReference type="OrthoDB" id="5847319at2759"/>
<gene>
    <name evidence="2" type="ORF">ASIM_LOCUS11779</name>
</gene>
<evidence type="ECO:0000313" key="2">
    <source>
        <dbReference type="EMBL" id="VDK45797.1"/>
    </source>
</evidence>
<keyword evidence="3" id="KW-1185">Reference proteome</keyword>
<evidence type="ECO:0000313" key="4">
    <source>
        <dbReference type="WBParaSite" id="ASIM_0001231301-mRNA-1"/>
    </source>
</evidence>
<reference evidence="4" key="1">
    <citation type="submission" date="2017-02" db="UniProtKB">
        <authorList>
            <consortium name="WormBaseParasite"/>
        </authorList>
    </citation>
    <scope>IDENTIFICATION</scope>
</reference>
<dbReference type="AlphaFoldDB" id="A0A0M3JVQ2"/>
<sequence>MNNENFRLANLCSTRMGRAQQMCNESAECILSMHQHFRALPHICKQLRELNRQIDKLKRFCVQTELVMTHLEALQVISNGERIIEEKKADLKKEKDQYSEISKEKVKWISAQPQTNIFTEGHYERRMNEMLDANDEKHEEVMLEEFLNH</sequence>
<dbReference type="WBParaSite" id="ASIM_0001231301-mRNA-1">
    <property type="protein sequence ID" value="ASIM_0001231301-mRNA-1"/>
    <property type="gene ID" value="ASIM_0001231301"/>
</dbReference>
<reference evidence="2 3" key="2">
    <citation type="submission" date="2018-11" db="EMBL/GenBank/DDBJ databases">
        <authorList>
            <consortium name="Pathogen Informatics"/>
        </authorList>
    </citation>
    <scope>NUCLEOTIDE SEQUENCE [LARGE SCALE GENOMIC DNA]</scope>
</reference>
<accession>A0A0M3JVQ2</accession>
<dbReference type="Proteomes" id="UP000267096">
    <property type="component" value="Unassembled WGS sequence"/>
</dbReference>